<evidence type="ECO:0000256" key="2">
    <source>
        <dbReference type="ARBA" id="ARBA00022475"/>
    </source>
</evidence>
<evidence type="ECO:0000256" key="1">
    <source>
        <dbReference type="ARBA" id="ARBA00004651"/>
    </source>
</evidence>
<feature type="transmembrane region" description="Helical" evidence="6">
    <location>
        <begin position="31"/>
        <end position="49"/>
    </location>
</feature>
<dbReference type="Pfam" id="PF07690">
    <property type="entry name" value="MFS_1"/>
    <property type="match status" value="1"/>
</dbReference>
<evidence type="ECO:0000256" key="5">
    <source>
        <dbReference type="ARBA" id="ARBA00023136"/>
    </source>
</evidence>
<keyword evidence="8" id="KW-1185">Reference proteome</keyword>
<feature type="transmembrane region" description="Helical" evidence="6">
    <location>
        <begin position="172"/>
        <end position="197"/>
    </location>
</feature>
<keyword evidence="2" id="KW-1003">Cell membrane</keyword>
<dbReference type="RefSeq" id="WP_285487470.1">
    <property type="nucleotide sequence ID" value="NZ_BSTI01000006.1"/>
</dbReference>
<sequence length="419" mass="42699">MTADTGELPARTGLLAPLRHREFRWLAAGRVASYLGNAVAPVALAFAVLDLTGSLVDLGIVVGARSAAMVVLLLFGGVLADRLPRPVILQGASAAAAASQVAIAVSVLAGFASVPLLVAMNVVNGAVSAASLPAASALTPQTVPAGLLRPANAVARLGTNMASVAGAPLGGLLSALVGSGWAIVLTSGAFALATACYHRIRLGNRTTARSGPSTPTLTALRDGWREFVSRPWVWVVVLQFMVVNAVETGCVQVLGPSIADRTFGRTAWGLVLAAQTVGAVVGGVLASRWRPRRALCFGVAFTVAVALPLIAMAEAPTVVVLIAAMFTTGVALEQFAIAWDVSLQHHIPEDKLAKVYSYDAIGSLVAMPIGEIAIGPVATMLDVSTTLNIGAALIVAATVAALCSRSVRNLTEDAPAAAS</sequence>
<feature type="transmembrane region" description="Helical" evidence="6">
    <location>
        <begin position="318"/>
        <end position="339"/>
    </location>
</feature>
<keyword evidence="4 6" id="KW-1133">Transmembrane helix</keyword>
<dbReference type="EMBL" id="BSTI01000006">
    <property type="protein sequence ID" value="GLY66773.1"/>
    <property type="molecule type" value="Genomic_DNA"/>
</dbReference>
<dbReference type="SUPFAM" id="SSF103473">
    <property type="entry name" value="MFS general substrate transporter"/>
    <property type="match status" value="1"/>
</dbReference>
<feature type="transmembrane region" description="Helical" evidence="6">
    <location>
        <begin position="101"/>
        <end position="123"/>
    </location>
</feature>
<gene>
    <name evidence="7" type="ORF">Atai01_33920</name>
</gene>
<evidence type="ECO:0000256" key="6">
    <source>
        <dbReference type="SAM" id="Phobius"/>
    </source>
</evidence>
<evidence type="ECO:0000313" key="7">
    <source>
        <dbReference type="EMBL" id="GLY66773.1"/>
    </source>
</evidence>
<dbReference type="InterPro" id="IPR011701">
    <property type="entry name" value="MFS"/>
</dbReference>
<organism evidence="7 8">
    <name type="scientific">Amycolatopsis taiwanensis</name>
    <dbReference type="NCBI Taxonomy" id="342230"/>
    <lineage>
        <taxon>Bacteria</taxon>
        <taxon>Bacillati</taxon>
        <taxon>Actinomycetota</taxon>
        <taxon>Actinomycetes</taxon>
        <taxon>Pseudonocardiales</taxon>
        <taxon>Pseudonocardiaceae</taxon>
        <taxon>Amycolatopsis</taxon>
    </lineage>
</organism>
<dbReference type="InterPro" id="IPR036259">
    <property type="entry name" value="MFS_trans_sf"/>
</dbReference>
<dbReference type="GO" id="GO:0022857">
    <property type="term" value="F:transmembrane transporter activity"/>
    <property type="evidence" value="ECO:0007669"/>
    <property type="project" value="InterPro"/>
</dbReference>
<dbReference type="CDD" id="cd06173">
    <property type="entry name" value="MFS_MefA_like"/>
    <property type="match status" value="1"/>
</dbReference>
<feature type="transmembrane region" description="Helical" evidence="6">
    <location>
        <begin position="55"/>
        <end position="80"/>
    </location>
</feature>
<comment type="subcellular location">
    <subcellularLocation>
        <location evidence="1">Cell membrane</location>
        <topology evidence="1">Multi-pass membrane protein</topology>
    </subcellularLocation>
</comment>
<keyword evidence="5 6" id="KW-0472">Membrane</keyword>
<feature type="transmembrane region" description="Helical" evidence="6">
    <location>
        <begin position="385"/>
        <end position="403"/>
    </location>
</feature>
<protein>
    <submittedName>
        <fullName evidence="7">MFS transporter</fullName>
    </submittedName>
</protein>
<dbReference type="AlphaFoldDB" id="A0A9W6VD12"/>
<evidence type="ECO:0000256" key="4">
    <source>
        <dbReference type="ARBA" id="ARBA00022989"/>
    </source>
</evidence>
<feature type="transmembrane region" description="Helical" evidence="6">
    <location>
        <begin position="232"/>
        <end position="255"/>
    </location>
</feature>
<evidence type="ECO:0000313" key="8">
    <source>
        <dbReference type="Proteomes" id="UP001165136"/>
    </source>
</evidence>
<accession>A0A9W6VD12</accession>
<dbReference type="PANTHER" id="PTHR23513">
    <property type="entry name" value="INTEGRAL MEMBRANE EFFLUX PROTEIN-RELATED"/>
    <property type="match status" value="1"/>
</dbReference>
<feature type="transmembrane region" description="Helical" evidence="6">
    <location>
        <begin position="267"/>
        <end position="287"/>
    </location>
</feature>
<dbReference type="Proteomes" id="UP001165136">
    <property type="component" value="Unassembled WGS sequence"/>
</dbReference>
<keyword evidence="3 6" id="KW-0812">Transmembrane</keyword>
<dbReference type="PANTHER" id="PTHR23513:SF11">
    <property type="entry name" value="STAPHYLOFERRIN A TRANSPORTER"/>
    <property type="match status" value="1"/>
</dbReference>
<name>A0A9W6VD12_9PSEU</name>
<proteinExistence type="predicted"/>
<feature type="transmembrane region" description="Helical" evidence="6">
    <location>
        <begin position="360"/>
        <end position="379"/>
    </location>
</feature>
<feature type="transmembrane region" description="Helical" evidence="6">
    <location>
        <begin position="294"/>
        <end position="312"/>
    </location>
</feature>
<evidence type="ECO:0000256" key="3">
    <source>
        <dbReference type="ARBA" id="ARBA00022692"/>
    </source>
</evidence>
<dbReference type="Gene3D" id="1.20.1250.20">
    <property type="entry name" value="MFS general substrate transporter like domains"/>
    <property type="match status" value="1"/>
</dbReference>
<comment type="caution">
    <text evidence="7">The sequence shown here is derived from an EMBL/GenBank/DDBJ whole genome shotgun (WGS) entry which is preliminary data.</text>
</comment>
<dbReference type="GO" id="GO:0005886">
    <property type="term" value="C:plasma membrane"/>
    <property type="evidence" value="ECO:0007669"/>
    <property type="project" value="UniProtKB-SubCell"/>
</dbReference>
<reference evidence="7" key="1">
    <citation type="submission" date="2023-03" db="EMBL/GenBank/DDBJ databases">
        <title>Amycolatopsis taiwanensis NBRC 103393.</title>
        <authorList>
            <person name="Ichikawa N."/>
            <person name="Sato H."/>
            <person name="Tonouchi N."/>
        </authorList>
    </citation>
    <scope>NUCLEOTIDE SEQUENCE</scope>
    <source>
        <strain evidence="7">NBRC 103393</strain>
    </source>
</reference>